<feature type="compositionally biased region" description="Basic and acidic residues" evidence="3">
    <location>
        <begin position="820"/>
        <end position="830"/>
    </location>
</feature>
<evidence type="ECO:0000313" key="5">
    <source>
        <dbReference type="Proteomes" id="UP000515135"/>
    </source>
</evidence>
<feature type="compositionally biased region" description="Low complexity" evidence="3">
    <location>
        <begin position="1514"/>
        <end position="1570"/>
    </location>
</feature>
<feature type="region of interest" description="Disordered" evidence="3">
    <location>
        <begin position="628"/>
        <end position="675"/>
    </location>
</feature>
<feature type="coiled-coil region" evidence="2">
    <location>
        <begin position="1939"/>
        <end position="2017"/>
    </location>
</feature>
<feature type="compositionally biased region" description="Polar residues" evidence="3">
    <location>
        <begin position="871"/>
        <end position="886"/>
    </location>
</feature>
<dbReference type="KEGG" id="bbel:109470592"/>
<gene>
    <name evidence="6" type="primary">LOC109470592</name>
</gene>
<feature type="compositionally biased region" description="Basic and acidic residues" evidence="3">
    <location>
        <begin position="1673"/>
        <end position="1687"/>
    </location>
</feature>
<evidence type="ECO:0000256" key="1">
    <source>
        <dbReference type="ARBA" id="ARBA00023054"/>
    </source>
</evidence>
<feature type="region of interest" description="Disordered" evidence="3">
    <location>
        <begin position="814"/>
        <end position="930"/>
    </location>
</feature>
<feature type="coiled-coil region" evidence="2">
    <location>
        <begin position="1855"/>
        <end position="1896"/>
    </location>
</feature>
<feature type="region of interest" description="Disordered" evidence="3">
    <location>
        <begin position="34"/>
        <end position="109"/>
    </location>
</feature>
<feature type="compositionally biased region" description="Low complexity" evidence="3">
    <location>
        <begin position="1248"/>
        <end position="1262"/>
    </location>
</feature>
<feature type="compositionally biased region" description="Low complexity" evidence="3">
    <location>
        <begin position="1650"/>
        <end position="1669"/>
    </location>
</feature>
<dbReference type="GO" id="GO:0008017">
    <property type="term" value="F:microtubule binding"/>
    <property type="evidence" value="ECO:0007669"/>
    <property type="project" value="TreeGrafter"/>
</dbReference>
<accession>A0A6P4YTN4</accession>
<feature type="region of interest" description="Disordered" evidence="3">
    <location>
        <begin position="126"/>
        <end position="164"/>
    </location>
</feature>
<feature type="compositionally biased region" description="Basic and acidic residues" evidence="3">
    <location>
        <begin position="854"/>
        <end position="870"/>
    </location>
</feature>
<dbReference type="PANTHER" id="PTHR24200:SF11">
    <property type="entry name" value="TOUCAN, ISOFORM A"/>
    <property type="match status" value="1"/>
</dbReference>
<feature type="region of interest" description="Disordered" evidence="3">
    <location>
        <begin position="2141"/>
        <end position="2209"/>
    </location>
</feature>
<feature type="compositionally biased region" description="Low complexity" evidence="3">
    <location>
        <begin position="1479"/>
        <end position="1493"/>
    </location>
</feature>
<dbReference type="GO" id="GO:0005634">
    <property type="term" value="C:nucleus"/>
    <property type="evidence" value="ECO:0007669"/>
    <property type="project" value="TreeGrafter"/>
</dbReference>
<feature type="compositionally biased region" description="Low complexity" evidence="3">
    <location>
        <begin position="1312"/>
        <end position="1326"/>
    </location>
</feature>
<organism evidence="5 6">
    <name type="scientific">Branchiostoma belcheri</name>
    <name type="common">Amphioxus</name>
    <dbReference type="NCBI Taxonomy" id="7741"/>
    <lineage>
        <taxon>Eukaryota</taxon>
        <taxon>Metazoa</taxon>
        <taxon>Chordata</taxon>
        <taxon>Cephalochordata</taxon>
        <taxon>Leptocardii</taxon>
        <taxon>Amphioxiformes</taxon>
        <taxon>Branchiostomatidae</taxon>
        <taxon>Branchiostoma</taxon>
    </lineage>
</organism>
<feature type="compositionally biased region" description="Low complexity" evidence="3">
    <location>
        <begin position="1446"/>
        <end position="1460"/>
    </location>
</feature>
<reference evidence="6" key="1">
    <citation type="submission" date="2025-08" db="UniProtKB">
        <authorList>
            <consortium name="RefSeq"/>
        </authorList>
    </citation>
    <scope>IDENTIFICATION</scope>
    <source>
        <tissue evidence="6">Gonad</tissue>
    </source>
</reference>
<evidence type="ECO:0000256" key="3">
    <source>
        <dbReference type="SAM" id="MobiDB-lite"/>
    </source>
</evidence>
<feature type="coiled-coil region" evidence="2">
    <location>
        <begin position="2047"/>
        <end position="2098"/>
    </location>
</feature>
<feature type="compositionally biased region" description="Basic and acidic residues" evidence="3">
    <location>
        <begin position="2173"/>
        <end position="2184"/>
    </location>
</feature>
<evidence type="ECO:0000256" key="2">
    <source>
        <dbReference type="SAM" id="Coils"/>
    </source>
</evidence>
<evidence type="ECO:0000313" key="6">
    <source>
        <dbReference type="RefSeq" id="XP_019625114.1"/>
    </source>
</evidence>
<feature type="compositionally biased region" description="Basic and acidic residues" evidence="3">
    <location>
        <begin position="1620"/>
        <end position="1638"/>
    </location>
</feature>
<protein>
    <submittedName>
        <fullName evidence="6">Mucin-5AC-like isoform X1</fullName>
    </submittedName>
</protein>
<feature type="compositionally biased region" description="Low complexity" evidence="3">
    <location>
        <begin position="1419"/>
        <end position="1435"/>
    </location>
</feature>
<feature type="domain" description="CAP-Gly" evidence="4">
    <location>
        <begin position="209"/>
        <end position="251"/>
    </location>
</feature>
<evidence type="ECO:0000259" key="4">
    <source>
        <dbReference type="PROSITE" id="PS50245"/>
    </source>
</evidence>
<name>A0A6P4YTN4_BRABE</name>
<feature type="compositionally biased region" description="Basic and acidic residues" evidence="3">
    <location>
        <begin position="1379"/>
        <end position="1390"/>
    </location>
</feature>
<feature type="compositionally biased region" description="Polar residues" evidence="3">
    <location>
        <begin position="636"/>
        <end position="661"/>
    </location>
</feature>
<dbReference type="Proteomes" id="UP000515135">
    <property type="component" value="Unplaced"/>
</dbReference>
<dbReference type="GO" id="GO:0005737">
    <property type="term" value="C:cytoplasm"/>
    <property type="evidence" value="ECO:0007669"/>
    <property type="project" value="TreeGrafter"/>
</dbReference>
<dbReference type="InterPro" id="IPR000938">
    <property type="entry name" value="CAP-Gly_domain"/>
</dbReference>
<feature type="compositionally biased region" description="Low complexity" evidence="3">
    <location>
        <begin position="2144"/>
        <end position="2157"/>
    </location>
</feature>
<dbReference type="SUPFAM" id="SSF74924">
    <property type="entry name" value="Cap-Gly domain"/>
    <property type="match status" value="1"/>
</dbReference>
<dbReference type="PROSITE" id="PS50245">
    <property type="entry name" value="CAP_GLY_2"/>
    <property type="match status" value="1"/>
</dbReference>
<dbReference type="PANTHER" id="PTHR24200">
    <property type="entry name" value="TOUCAN, ISOFORM A"/>
    <property type="match status" value="1"/>
</dbReference>
<feature type="compositionally biased region" description="Basic and acidic residues" evidence="3">
    <location>
        <begin position="1756"/>
        <end position="1767"/>
    </location>
</feature>
<feature type="region of interest" description="Disordered" evidence="3">
    <location>
        <begin position="1238"/>
        <end position="1796"/>
    </location>
</feature>
<feature type="compositionally biased region" description="Basic and acidic residues" evidence="3">
    <location>
        <begin position="1599"/>
        <end position="1613"/>
    </location>
</feature>
<proteinExistence type="predicted"/>
<dbReference type="Gene3D" id="2.30.30.190">
    <property type="entry name" value="CAP Gly-rich-like domain"/>
    <property type="match status" value="1"/>
</dbReference>
<keyword evidence="1 2" id="KW-0175">Coiled coil</keyword>
<feature type="region of interest" description="Disordered" evidence="3">
    <location>
        <begin position="312"/>
        <end position="332"/>
    </location>
</feature>
<dbReference type="InterPro" id="IPR036859">
    <property type="entry name" value="CAP-Gly_dom_sf"/>
</dbReference>
<dbReference type="RefSeq" id="XP_019625114.1">
    <property type="nucleotide sequence ID" value="XM_019769555.1"/>
</dbReference>
<dbReference type="Pfam" id="PF01302">
    <property type="entry name" value="CAP_GLY"/>
    <property type="match status" value="1"/>
</dbReference>
<dbReference type="OrthoDB" id="2130750at2759"/>
<dbReference type="SMART" id="SM01052">
    <property type="entry name" value="CAP_GLY"/>
    <property type="match status" value="1"/>
</dbReference>
<feature type="region of interest" description="Disordered" evidence="3">
    <location>
        <begin position="1003"/>
        <end position="1023"/>
    </location>
</feature>
<dbReference type="GeneID" id="109470592"/>
<dbReference type="InterPro" id="IPR051293">
    <property type="entry name" value="MTUS1/CCDC69"/>
</dbReference>
<sequence length="2209" mass="237663">MHKDVMGASCTCVLAADWERNAMATQAESRIPTNVRRRSFLPQRKPLPVTEPALKEGQSEGSSPSKVTEEKKPTGIPFPSRPKRGLKPPSGKLSAQVTNPAEIPKKPVLSGDEVAVDSVQREKLSDADQISKAAKKAKVDRRRSGIPSLNFAKRSPPSLRSKPKTVEEKVGTTVVTTEEPVLSQSTKNLKLGDRVTIGGAKCGVLSYIGTVHFSQGEWCGIELDEPIGNHDGKVQDVQYFECRDKHGIFAAASKVELDGACGTTEPKVYGKPPKPPSKLALPKYGRSLQHPRQTIYSSGPIATVFPTTQALNSADSNTSEAKDKTGRAGKGKTSLFQATRVSPIQERNVSPAWSNAEANIYKGETDEVKRTLDTTVTLDSTFTTVSNNPEDTVDKLGRTGQNSSAMAAAQDTEIDSSNRVDDVDVELPTTTAAQGEAHAQTHPSGAEADINVADVDTMEIQLDTEERLHQSLGSPGSEMATCPPTVDGSGEMIPNVLQEDLPTELDDEKVLDVTDGQQQDSDMEVHRQNITYGMPEEHQPSGDQAELAVHSNITNGSTPESQDSKSIDSLEADQDGATAVQTGFVAMEADAIPIDDITPEELQNRQAGVALPSSSHDGTFTKDANTTYTAEEEVGPSQTLLPSRASSEYGTSSSGQDNSPDSLEEQDQGCGNKDNATFVLDTATESMDVEDAASNIKEAQSAIGAHRQQAVDASGIISPFPDVILQVVSASEKGPVADRTFTQPEDNISYDPHHSILRLDELSMLPEVSSENLLQEDVSTSVNPIAVTDGAPNPQAAEGVNNMTMPLVQALGPTQTETKQPTDESQHSEAAEPSTITIQVTEPLEEGEDSSESTSDHAQVERLPESERESPTSNDLSSGNTISTDLDSGAAQADKPPVSLRESPTSDELSLEDEAGPKITETVGVSKGKDVVEDTSQVEDLSEAKQEVVPVAASQVEFIPPEDISATEVMEEASVTEQMASSIDVEKPVELSVEKEVNPLGAFQPVKDDESPKPAVNGDKQDVNIDVGEPIRGADVCVGAVGLQAAASTDVVADEVGVVEPQTREIDMLSDGKVEEEGDKIAAGSTVTSEEEPPHKVARVTDQTFEVDDIVEMDVPVLGAEKEAAKATFVADDAVVEGAVGTGAGPAALELEKLDETFDPTALVTSTPFQHKEFTFSRIEPESPSFGTDHDHPLEGEDSLTVADVVRTLEPDIIDHAADNQHISGEDVAKTLDLGSKDVKKKQVTRAQSSSDAKSSISQGSQAKKARTATSTKQKAPARASVTVSKAADARKTTAKASTQFVSKLAVPRTTSSNKNQANAAAQQSKGTPGSRFKSDSSGSNPAEKAKSQPPSNTFKTPMGPSSKVGLVRPTPRASPSPQDRRAAPDKTKEQPSSSSSTSSPAQRRRLSSTVSDKSDTQATRSTRTPGTRSATTTPQVRRAAKDLSSRSTSGTSSATSSPTVRKRLSSSGELQRKNVENSQSRASSRSSSVSGSPVPKRMSSRTHINGNAKEHSSSAQPRASSTPSASTPRSDRSGTSTPTSTRSRSNSTSATRSPRPGSAASVGSVSSPRGQLKGVAARIDTGLKKRDSSTSLTSTKSDGGKDEGTVSAKEKSATLSVSHHVEETDKPSNRKHAEIQHSARNGHSKRRVSTSSTHSSTSDLSVTSNTSSRLSNSHEEARAQRAKADALSKPSARSTKVPPVAGRAQGRYLPTPGCRPSPMPGTSGVKRGGESKTSATVSPSPKRVLPVPPSPATRAHHEGKTNETRGSRIKGPVSPPPTKASQPDLVASNSVTPSKSSKEIARLEALCEARTKELNLTKMQLKEGMTGFDAMAVLVKYLTEEMDAFSHPVLLTQIQRLQEELHHARSERDAQKLDLERLQNDIHNAIASHKDHINKLKDDHAAELKLQEDEFQIVRQAEMGKLTTQHRLEVEILADGHKNKLLEIREAHQAATRELEQKHAEEIRNLEALQAQEIEELKQQHQEQIDSLTTNFEKTRLSLEDQIETLNFQYQRQKDKAQMFEEALNKDTDMRVQAAITPYKHLPAEVDSLKAVLDIKSQEVHDLRKRNMELDKQVSEIPDLKDKIKMLERKTEDMEAMLSIKSEFQRQMSTEHAQLRQQYEQQEYASKRLSMENEELQWKLRNSGSSSPIDAASPIIMGSPARVPRTSITPTLERRRSPTEKRKSLSRSQSTSSDTGIFYTISDEKPSS</sequence>
<keyword evidence="5" id="KW-1185">Reference proteome</keyword>